<dbReference type="Proteomes" id="UP001595859">
    <property type="component" value="Unassembled WGS sequence"/>
</dbReference>
<dbReference type="Gene3D" id="3.30.420.40">
    <property type="match status" value="2"/>
</dbReference>
<evidence type="ECO:0000256" key="2">
    <source>
        <dbReference type="ARBA" id="ARBA00022840"/>
    </source>
</evidence>
<evidence type="ECO:0000256" key="4">
    <source>
        <dbReference type="SAM" id="MobiDB-lite"/>
    </source>
</evidence>
<name>A0ABV9S9M3_9PSEU</name>
<dbReference type="RefSeq" id="WP_378059377.1">
    <property type="nucleotide sequence ID" value="NZ_JBHSIS010000019.1"/>
</dbReference>
<dbReference type="InterPro" id="IPR013126">
    <property type="entry name" value="Hsp_70_fam"/>
</dbReference>
<evidence type="ECO:0000313" key="6">
    <source>
        <dbReference type="Proteomes" id="UP001595859"/>
    </source>
</evidence>
<dbReference type="SUPFAM" id="SSF53067">
    <property type="entry name" value="Actin-like ATPase domain"/>
    <property type="match status" value="2"/>
</dbReference>
<evidence type="ECO:0000313" key="5">
    <source>
        <dbReference type="EMBL" id="MFC4857376.1"/>
    </source>
</evidence>
<keyword evidence="2" id="KW-0067">ATP-binding</keyword>
<comment type="caution">
    <text evidence="5">The sequence shown here is derived from an EMBL/GenBank/DDBJ whole genome shotgun (WGS) entry which is preliminary data.</text>
</comment>
<dbReference type="Pfam" id="PF00012">
    <property type="entry name" value="HSP70"/>
    <property type="match status" value="1"/>
</dbReference>
<reference evidence="6" key="1">
    <citation type="journal article" date="2019" name="Int. J. Syst. Evol. Microbiol.">
        <title>The Global Catalogue of Microorganisms (GCM) 10K type strain sequencing project: providing services to taxonomists for standard genome sequencing and annotation.</title>
        <authorList>
            <consortium name="The Broad Institute Genomics Platform"/>
            <consortium name="The Broad Institute Genome Sequencing Center for Infectious Disease"/>
            <person name="Wu L."/>
            <person name="Ma J."/>
        </authorList>
    </citation>
    <scope>NUCLEOTIDE SEQUENCE [LARGE SCALE GENOMIC DNA]</scope>
    <source>
        <strain evidence="6">ZS-22-S1</strain>
    </source>
</reference>
<evidence type="ECO:0000256" key="3">
    <source>
        <dbReference type="ARBA" id="ARBA00023186"/>
    </source>
</evidence>
<gene>
    <name evidence="5" type="ORF">ACFPCV_28085</name>
</gene>
<organism evidence="5 6">
    <name type="scientific">Actinophytocola glycyrrhizae</name>
    <dbReference type="NCBI Taxonomy" id="2044873"/>
    <lineage>
        <taxon>Bacteria</taxon>
        <taxon>Bacillati</taxon>
        <taxon>Actinomycetota</taxon>
        <taxon>Actinomycetes</taxon>
        <taxon>Pseudonocardiales</taxon>
        <taxon>Pseudonocardiaceae</taxon>
    </lineage>
</organism>
<dbReference type="EMBL" id="JBHSIS010000019">
    <property type="protein sequence ID" value="MFC4857376.1"/>
    <property type="molecule type" value="Genomic_DNA"/>
</dbReference>
<keyword evidence="6" id="KW-1185">Reference proteome</keyword>
<protein>
    <submittedName>
        <fullName evidence="5">Hsp70 family protein</fullName>
    </submittedName>
</protein>
<accession>A0ABV9S9M3</accession>
<keyword evidence="3" id="KW-0143">Chaperone</keyword>
<keyword evidence="1" id="KW-0547">Nucleotide-binding</keyword>
<sequence>MSGAVVGVDVGSRGLRIAWTPGGEQPAEVTDLPPTGSSPWVGAVLSPRSIGFVSVRELRSPAAVDTLTSELARACATVRGESGADVSRAVLSVPTRLGSADRTKLRDAARAAGFAEVHLINDSVAAALADGSGEPRTVLVYSLGHSGFETGLLRVARRQVRVLGHAGAMEPSGLAMDTWLMQAWLGSLSGQDVEDLNTWDAPRWARLREVAEQVKVRLAGGDRVTLAWPPWSSGDGPSKHVETPSPEEFGRYLDEQVAGTAKHVREVIADAGMTSTDIDAVLRVGEASALTAVRAMLEAEAGSAGSPAEPYRLARGAAVYGSYLRPPAVNKDAEFVDPQDTAARPVLAVRIPEGPAGGPPDVFEEVRRLWAGGATDEARTLLTKLVDRANRMLAEMDRPAPSSAPESVPESVFGPESARDSLSGSLSDSRREEPMPASSTPEQRDRARRAIRRADRLLRKGQLQKAVDESHHALKQASDDGEIFAGMIGIHVDAARARPGPAGYAEARLWLGCARNHARFNETVAAYIVERTLEYARHQLAHDQVDDARRLLEECMFYELSDPGVRELAEELAARTRN</sequence>
<proteinExistence type="predicted"/>
<evidence type="ECO:0000256" key="1">
    <source>
        <dbReference type="ARBA" id="ARBA00022741"/>
    </source>
</evidence>
<dbReference type="Gene3D" id="3.90.640.10">
    <property type="entry name" value="Actin, Chain A, domain 4"/>
    <property type="match status" value="1"/>
</dbReference>
<feature type="region of interest" description="Disordered" evidence="4">
    <location>
        <begin position="397"/>
        <end position="447"/>
    </location>
</feature>
<dbReference type="InterPro" id="IPR043129">
    <property type="entry name" value="ATPase_NBD"/>
</dbReference>
<dbReference type="PANTHER" id="PTHR45639">
    <property type="entry name" value="HSC70CB, ISOFORM G-RELATED"/>
    <property type="match status" value="1"/>
</dbReference>
<feature type="compositionally biased region" description="Low complexity" evidence="4">
    <location>
        <begin position="399"/>
        <end position="412"/>
    </location>
</feature>